<dbReference type="EMBL" id="BOML01000048">
    <property type="protein sequence ID" value="GIE04582.1"/>
    <property type="molecule type" value="Genomic_DNA"/>
</dbReference>
<accession>A0ABQ3Z450</accession>
<comment type="caution">
    <text evidence="2">The sequence shown here is derived from an EMBL/GenBank/DDBJ whole genome shotgun (WGS) entry which is preliminary data.</text>
</comment>
<sequence>MAHLAGKRMTDPEDAGANYEGITVSSGAASGDSKARSSPFTHRSASELL</sequence>
<proteinExistence type="predicted"/>
<feature type="region of interest" description="Disordered" evidence="1">
    <location>
        <begin position="1"/>
        <end position="49"/>
    </location>
</feature>
<keyword evidence="3" id="KW-1185">Reference proteome</keyword>
<gene>
    <name evidence="2" type="ORF">Adu01nite_59320</name>
</gene>
<evidence type="ECO:0000313" key="3">
    <source>
        <dbReference type="Proteomes" id="UP000637628"/>
    </source>
</evidence>
<evidence type="ECO:0000256" key="1">
    <source>
        <dbReference type="SAM" id="MobiDB-lite"/>
    </source>
</evidence>
<reference evidence="2 3" key="1">
    <citation type="submission" date="2021-01" db="EMBL/GenBank/DDBJ databases">
        <title>Whole genome shotgun sequence of Actinoplanes durhamensis NBRC 14914.</title>
        <authorList>
            <person name="Komaki H."/>
            <person name="Tamura T."/>
        </authorList>
    </citation>
    <scope>NUCLEOTIDE SEQUENCE [LARGE SCALE GENOMIC DNA]</scope>
    <source>
        <strain evidence="2 3">NBRC 14914</strain>
    </source>
</reference>
<dbReference type="Proteomes" id="UP000637628">
    <property type="component" value="Unassembled WGS sequence"/>
</dbReference>
<evidence type="ECO:0000313" key="2">
    <source>
        <dbReference type="EMBL" id="GIE04582.1"/>
    </source>
</evidence>
<protein>
    <submittedName>
        <fullName evidence="2">Uncharacterized protein</fullName>
    </submittedName>
</protein>
<name>A0ABQ3Z450_9ACTN</name>
<organism evidence="2 3">
    <name type="scientific">Paractinoplanes durhamensis</name>
    <dbReference type="NCBI Taxonomy" id="113563"/>
    <lineage>
        <taxon>Bacteria</taxon>
        <taxon>Bacillati</taxon>
        <taxon>Actinomycetota</taxon>
        <taxon>Actinomycetes</taxon>
        <taxon>Micromonosporales</taxon>
        <taxon>Micromonosporaceae</taxon>
        <taxon>Paractinoplanes</taxon>
    </lineage>
</organism>